<organism evidence="2 3">
    <name type="scientific">Tenacibaculum vairaonense</name>
    <dbReference type="NCBI Taxonomy" id="3137860"/>
    <lineage>
        <taxon>Bacteria</taxon>
        <taxon>Pseudomonadati</taxon>
        <taxon>Bacteroidota</taxon>
        <taxon>Flavobacteriia</taxon>
        <taxon>Flavobacteriales</taxon>
        <taxon>Flavobacteriaceae</taxon>
        <taxon>Tenacibaculum</taxon>
    </lineage>
</organism>
<evidence type="ECO:0000313" key="2">
    <source>
        <dbReference type="EMBL" id="CAL2105491.1"/>
    </source>
</evidence>
<comment type="caution">
    <text evidence="2">The sequence shown here is derived from an EMBL/GenBank/DDBJ whole genome shotgun (WGS) entry which is preliminary data.</text>
</comment>
<keyword evidence="1" id="KW-0175">Coiled coil</keyword>
<gene>
    <name evidence="2" type="ORF">T190115A13A_160024</name>
</gene>
<sequence length="242" mass="28866">MKIQDWFKDKDYDLGVELYAGLPRSNKQLLYFLKQGYTAKNKVTLMYELNKYRSTNVSLKSKEKVIKPIIESKEKVIAKCIHKSIENSNERVKMAMLPTPYLRKRFVEKNNAFYSYCELKYQLNDLPAEEEDKALELITEIMKLNAFIDAIWTEIDYFLEHRKLPPTANDYSSWTYREQIKELQLLYQRRSKRTNTLNRWKEEFKQLNSPSKEAKLKAKIAQKEEELNQIEVNIKTLKELTS</sequence>
<evidence type="ECO:0000313" key="3">
    <source>
        <dbReference type="Proteomes" id="UP001497602"/>
    </source>
</evidence>
<proteinExistence type="predicted"/>
<dbReference type="EMBL" id="CAXJRC010000007">
    <property type="protein sequence ID" value="CAL2105491.1"/>
    <property type="molecule type" value="Genomic_DNA"/>
</dbReference>
<accession>A0ABM9PIP0</accession>
<dbReference type="RefSeq" id="WP_348737317.1">
    <property type="nucleotide sequence ID" value="NZ_CAXJRC010000007.1"/>
</dbReference>
<evidence type="ECO:0000256" key="1">
    <source>
        <dbReference type="SAM" id="Coils"/>
    </source>
</evidence>
<reference evidence="2 3" key="1">
    <citation type="submission" date="2024-05" db="EMBL/GenBank/DDBJ databases">
        <authorList>
            <person name="Duchaud E."/>
        </authorList>
    </citation>
    <scope>NUCLEOTIDE SEQUENCE [LARGE SCALE GENOMIC DNA]</scope>
    <source>
        <strain evidence="2">Ena-SAMPLE-TAB-13-05-2024-13:56:06:370-140305</strain>
    </source>
</reference>
<keyword evidence="3" id="KW-1185">Reference proteome</keyword>
<protein>
    <submittedName>
        <fullName evidence="2">Uncharacterized protein</fullName>
    </submittedName>
</protein>
<dbReference type="Proteomes" id="UP001497602">
    <property type="component" value="Unassembled WGS sequence"/>
</dbReference>
<name>A0ABM9PIP0_9FLAO</name>
<feature type="coiled-coil region" evidence="1">
    <location>
        <begin position="213"/>
        <end position="240"/>
    </location>
</feature>